<keyword evidence="1" id="KW-0732">Signal</keyword>
<keyword evidence="3" id="KW-1185">Reference proteome</keyword>
<dbReference type="Proteomes" id="UP001180487">
    <property type="component" value="Unassembled WGS sequence"/>
</dbReference>
<gene>
    <name evidence="2" type="ORF">J2X19_004707</name>
</gene>
<organism evidence="2 3">
    <name type="scientific">Rhodoferax ferrireducens</name>
    <dbReference type="NCBI Taxonomy" id="192843"/>
    <lineage>
        <taxon>Bacteria</taxon>
        <taxon>Pseudomonadati</taxon>
        <taxon>Pseudomonadota</taxon>
        <taxon>Betaproteobacteria</taxon>
        <taxon>Burkholderiales</taxon>
        <taxon>Comamonadaceae</taxon>
        <taxon>Rhodoferax</taxon>
    </lineage>
</organism>
<feature type="chain" id="PRO_5046707244" evidence="1">
    <location>
        <begin position="26"/>
        <end position="338"/>
    </location>
</feature>
<evidence type="ECO:0000313" key="2">
    <source>
        <dbReference type="EMBL" id="MDR7380005.1"/>
    </source>
</evidence>
<reference evidence="2 3" key="1">
    <citation type="submission" date="2023-07" db="EMBL/GenBank/DDBJ databases">
        <title>Sorghum-associated microbial communities from plants grown in Nebraska, USA.</title>
        <authorList>
            <person name="Schachtman D."/>
        </authorList>
    </citation>
    <scope>NUCLEOTIDE SEQUENCE [LARGE SCALE GENOMIC DNA]</scope>
    <source>
        <strain evidence="2 3">BE313</strain>
    </source>
</reference>
<proteinExistence type="predicted"/>
<sequence length="338" mass="36465">MYRPYLARLAVLVGGCAAIAQSALAVNAAEAVPAMELADQQIQVGSRTLRLPVGQWNYIAQTQGAVTAGGRNIGSTYTAYVMDVQGGEMRSGIVLTLPSGSFPASSWLNEPCKDDKALFKNDFGGSFSQPECLLVYRRSGHLLGAVTGIYAQAQQWVKATSVKLPGPVYEVVYSKYANNDYGVIRFFIPVNRVANDEAIASWAQQLPGQLRRIFENRDSLAALSMLPVVPEKVKVPPSVAVADGRLQDIDAIPYINDKGRERYRVWLKHAPPRAFALSPTGSYAYTSGASPADETLPSAPAERALLLCNRNSKTPCQLYAVDKAVVWVKDGSPVAGTP</sequence>
<comment type="caution">
    <text evidence="2">The sequence shown here is derived from an EMBL/GenBank/DDBJ whole genome shotgun (WGS) entry which is preliminary data.</text>
</comment>
<feature type="signal peptide" evidence="1">
    <location>
        <begin position="1"/>
        <end position="25"/>
    </location>
</feature>
<dbReference type="RefSeq" id="WP_310376930.1">
    <property type="nucleotide sequence ID" value="NZ_JAVDXT010000006.1"/>
</dbReference>
<accession>A0ABU2CF80</accession>
<evidence type="ECO:0000256" key="1">
    <source>
        <dbReference type="SAM" id="SignalP"/>
    </source>
</evidence>
<dbReference type="EMBL" id="JAVDXT010000006">
    <property type="protein sequence ID" value="MDR7380005.1"/>
    <property type="molecule type" value="Genomic_DNA"/>
</dbReference>
<protein>
    <submittedName>
        <fullName evidence="2">Uncharacterized protein</fullName>
    </submittedName>
</protein>
<evidence type="ECO:0000313" key="3">
    <source>
        <dbReference type="Proteomes" id="UP001180487"/>
    </source>
</evidence>
<name>A0ABU2CF80_9BURK</name>